<dbReference type="EMBL" id="JACHJQ010000006">
    <property type="protein sequence ID" value="MBB4909361.1"/>
    <property type="molecule type" value="Genomic_DNA"/>
</dbReference>
<reference evidence="1 2" key="1">
    <citation type="submission" date="2020-08" db="EMBL/GenBank/DDBJ databases">
        <title>Genomic Encyclopedia of Type Strains, Phase III (KMG-III): the genomes of soil and plant-associated and newly described type strains.</title>
        <authorList>
            <person name="Whitman W."/>
        </authorList>
    </citation>
    <scope>NUCLEOTIDE SEQUENCE [LARGE SCALE GENOMIC DNA]</scope>
    <source>
        <strain evidence="1 2">CECT 8960</strain>
    </source>
</reference>
<name>A0A7W7VGH3_9PSEU</name>
<evidence type="ECO:0008006" key="3">
    <source>
        <dbReference type="Google" id="ProtNLM"/>
    </source>
</evidence>
<evidence type="ECO:0000313" key="1">
    <source>
        <dbReference type="EMBL" id="MBB4909361.1"/>
    </source>
</evidence>
<accession>A0A7W7VGH3</accession>
<dbReference type="RefSeq" id="WP_184813476.1">
    <property type="nucleotide sequence ID" value="NZ_JACHJQ010000006.1"/>
</dbReference>
<evidence type="ECO:0000313" key="2">
    <source>
        <dbReference type="Proteomes" id="UP000520767"/>
    </source>
</evidence>
<dbReference type="AlphaFoldDB" id="A0A7W7VGH3"/>
<protein>
    <recommendedName>
        <fullName evidence="3">Circularly permuted ATP-grasp superfamily protein</fullName>
    </recommendedName>
</protein>
<keyword evidence="2" id="KW-1185">Reference proteome</keyword>
<dbReference type="SUPFAM" id="SSF56059">
    <property type="entry name" value="Glutathione synthetase ATP-binding domain-like"/>
    <property type="match status" value="1"/>
</dbReference>
<dbReference type="Proteomes" id="UP000520767">
    <property type="component" value="Unassembled WGS sequence"/>
</dbReference>
<gene>
    <name evidence="1" type="ORF">FHR82_005619</name>
</gene>
<comment type="caution">
    <text evidence="1">The sequence shown here is derived from an EMBL/GenBank/DDBJ whole genome shotgun (WGS) entry which is preliminary data.</text>
</comment>
<organism evidence="1 2">
    <name type="scientific">Actinophytocola algeriensis</name>
    <dbReference type="NCBI Taxonomy" id="1768010"/>
    <lineage>
        <taxon>Bacteria</taxon>
        <taxon>Bacillati</taxon>
        <taxon>Actinomycetota</taxon>
        <taxon>Actinomycetes</taxon>
        <taxon>Pseudonocardiales</taxon>
        <taxon>Pseudonocardiaceae</taxon>
    </lineage>
</organism>
<sequence length="444" mass="48289">MPIDAVTRAYLRATGAPGSRLGRAVEQVRTAASLAAWRGEFHDRPLFVGEAAVLAFADDLHRLLGLLLELPDRMFGGDLERLGDAVGVDGERSALMRRLGVAPQVTGRADVYHDGTAYQLLEVGIGSDHGGWDRSGEVPRALLRDEAFAEFAERHRLGYTHSPTVLADALREATGGEPVVALLEGPGALAEWAGTWEPLRHALRECGLRCHLGEVGDLTERGGGLYLAGDRVDVVLRCFDVDQVLGDPDAIAQYERIAKLHETGDVVLWTPLETNLFVEKGCLALLSDHERSDAFSTGERALIDRIVPWTRLLNVRSLRSDPELLDHCRERRDELILKPSATFGGHGVTAGWEVADAEWHDALRAAAEVGAIVQRRVVPREEPTLDPDISHPRPWHAVYGFYYTPAGFAGVHARVAPADRSAVIGLGSNPSVRSAGVFTTTEIS</sequence>
<proteinExistence type="predicted"/>